<dbReference type="HOGENOM" id="CLU_000288_34_7_1"/>
<dbReference type="SUPFAM" id="SSF48403">
    <property type="entry name" value="Ankyrin repeat"/>
    <property type="match status" value="1"/>
</dbReference>
<dbReference type="Pfam" id="PF12796">
    <property type="entry name" value="Ank_2"/>
    <property type="match status" value="1"/>
</dbReference>
<feature type="repeat" description="ANK" evidence="2">
    <location>
        <begin position="460"/>
        <end position="482"/>
    </location>
</feature>
<dbReference type="eggNOG" id="KOG4369">
    <property type="taxonomic scope" value="Eukaryota"/>
</dbReference>
<keyword evidence="2" id="KW-0040">ANK repeat</keyword>
<dbReference type="SMART" id="SM00248">
    <property type="entry name" value="ANK"/>
    <property type="match status" value="3"/>
</dbReference>
<organism evidence="6 7">
    <name type="scientific">Glarea lozoyensis (strain ATCC 20868 / MF5171)</name>
    <dbReference type="NCBI Taxonomy" id="1116229"/>
    <lineage>
        <taxon>Eukaryota</taxon>
        <taxon>Fungi</taxon>
        <taxon>Dikarya</taxon>
        <taxon>Ascomycota</taxon>
        <taxon>Pezizomycotina</taxon>
        <taxon>Leotiomycetes</taxon>
        <taxon>Helotiales</taxon>
        <taxon>Helotiaceae</taxon>
        <taxon>Glarea</taxon>
    </lineage>
</organism>
<dbReference type="RefSeq" id="XP_008078600.1">
    <property type="nucleotide sequence ID" value="XM_008080409.1"/>
</dbReference>
<dbReference type="Pfam" id="PF23239">
    <property type="entry name" value="DUF7069"/>
    <property type="match status" value="1"/>
</dbReference>
<dbReference type="PROSITE" id="PS50088">
    <property type="entry name" value="ANK_REPEAT"/>
    <property type="match status" value="1"/>
</dbReference>
<feature type="domain" description="GPI inositol-deacylase winged helix" evidence="3">
    <location>
        <begin position="219"/>
        <end position="304"/>
    </location>
</feature>
<evidence type="ECO:0000256" key="1">
    <source>
        <dbReference type="ARBA" id="ARBA00022737"/>
    </source>
</evidence>
<evidence type="ECO:0000256" key="2">
    <source>
        <dbReference type="PROSITE-ProRule" id="PRU00023"/>
    </source>
</evidence>
<dbReference type="PROSITE" id="PS50297">
    <property type="entry name" value="ANK_REP_REGION"/>
    <property type="match status" value="1"/>
</dbReference>
<dbReference type="InterPro" id="IPR055497">
    <property type="entry name" value="DUF7069"/>
</dbReference>
<dbReference type="InterPro" id="IPR002110">
    <property type="entry name" value="Ankyrin_rpt"/>
</dbReference>
<dbReference type="Proteomes" id="UP000016922">
    <property type="component" value="Unassembled WGS sequence"/>
</dbReference>
<dbReference type="Pfam" id="PF24883">
    <property type="entry name" value="NPHP3_N"/>
    <property type="match status" value="1"/>
</dbReference>
<dbReference type="EMBL" id="KE145356">
    <property type="protein sequence ID" value="EPE34665.1"/>
    <property type="molecule type" value="Genomic_DNA"/>
</dbReference>
<dbReference type="InterPro" id="IPR056884">
    <property type="entry name" value="NPHP3-like_N"/>
</dbReference>
<dbReference type="PANTHER" id="PTHR10039:SF14">
    <property type="entry name" value="NACHT DOMAIN-CONTAINING PROTEIN"/>
    <property type="match status" value="1"/>
</dbReference>
<protein>
    <submittedName>
        <fullName evidence="6">Ankyrin repeat-containing protein</fullName>
    </submittedName>
</protein>
<dbReference type="Pfam" id="PF22939">
    <property type="entry name" value="WHD_GPIID"/>
    <property type="match status" value="1"/>
</dbReference>
<gene>
    <name evidence="6" type="ORF">GLAREA_10359</name>
</gene>
<keyword evidence="7" id="KW-1185">Reference proteome</keyword>
<feature type="domain" description="Nephrocystin 3-like N-terminal" evidence="5">
    <location>
        <begin position="27"/>
        <end position="130"/>
    </location>
</feature>
<dbReference type="OMA" id="SCCGLFI"/>
<dbReference type="OrthoDB" id="20872at2759"/>
<feature type="domain" description="DUF7069" evidence="4">
    <location>
        <begin position="138"/>
        <end position="190"/>
    </location>
</feature>
<dbReference type="AlphaFoldDB" id="S3DAA8"/>
<proteinExistence type="predicted"/>
<evidence type="ECO:0000313" key="6">
    <source>
        <dbReference type="EMBL" id="EPE34665.1"/>
    </source>
</evidence>
<evidence type="ECO:0000259" key="4">
    <source>
        <dbReference type="Pfam" id="PF23239"/>
    </source>
</evidence>
<reference evidence="6 7" key="1">
    <citation type="journal article" date="2013" name="BMC Genomics">
        <title>Genomics-driven discovery of the pneumocandin biosynthetic gene cluster in the fungus Glarea lozoyensis.</title>
        <authorList>
            <person name="Chen L."/>
            <person name="Yue Q."/>
            <person name="Zhang X."/>
            <person name="Xiang M."/>
            <person name="Wang C."/>
            <person name="Li S."/>
            <person name="Che Y."/>
            <person name="Ortiz-Lopez F.J."/>
            <person name="Bills G.F."/>
            <person name="Liu X."/>
            <person name="An Z."/>
        </authorList>
    </citation>
    <scope>NUCLEOTIDE SEQUENCE [LARGE SCALE GENOMIC DNA]</scope>
    <source>
        <strain evidence="7">ATCC 20868 / MF5171</strain>
    </source>
</reference>
<dbReference type="KEGG" id="glz:GLAREA_10359"/>
<dbReference type="InterPro" id="IPR036770">
    <property type="entry name" value="Ankyrin_rpt-contain_sf"/>
</dbReference>
<dbReference type="GeneID" id="19469406"/>
<keyword evidence="1" id="KW-0677">Repeat</keyword>
<name>S3DAA8_GLAL2</name>
<evidence type="ECO:0000259" key="3">
    <source>
        <dbReference type="Pfam" id="PF22939"/>
    </source>
</evidence>
<dbReference type="Gene3D" id="1.25.40.20">
    <property type="entry name" value="Ankyrin repeat-containing domain"/>
    <property type="match status" value="1"/>
</dbReference>
<evidence type="ECO:0000259" key="5">
    <source>
        <dbReference type="Pfam" id="PF24883"/>
    </source>
</evidence>
<accession>S3DAA8</accession>
<sequence>MKSKCHQVLRTTDYESHKGRNPGHVEGTCQWFLQHAHYTNWLTCASSSFLLVSALPGCGKSVLSKLLVDCEIKTTAARTVCYFFFKEDSEDQKYLSKALCALLHQLFQHKPKLLSHATKFYDQNASTLQTGEEDTGQIQRETNLVIDHKIVNLQKQYELSQDIITELREELGKVEHRTYLWLKLIFNLLSTDAHSLTKKGRRKIFGSIPQSVNAAYTAILNKSKDKEQAKKLLQIVCVASRPLSFNEMIIVLTLEEGDTIDDQEVYSEEHAKSLINDLCGLFVTVINGYVYFLHQTAKEFLLGSGEVLNQPTTNSWVWESSISIKDSHHGLAHACIWYLQLALKADLLAPFNDATSDLYPEIRRRLLEQHFFLDYAFKNWFKHFREAEIPRGHPSVIIAIELYTSALDGCGTSPWLYVFKLGDDFPGYSSLHFASDFGHLGVLDHLVEEPKLEINKGGTEGRTPLHIAVEAGNLTAIDRLLSVPNVNLNVAEWSGETTLYFAIGGGQDEGGQGVIAQLLSAPGLDVNAITDCGYTALLFVTK</sequence>
<dbReference type="PANTHER" id="PTHR10039">
    <property type="entry name" value="AMELOGENIN"/>
    <property type="match status" value="1"/>
</dbReference>
<evidence type="ECO:0000313" key="7">
    <source>
        <dbReference type="Proteomes" id="UP000016922"/>
    </source>
</evidence>
<dbReference type="InterPro" id="IPR054471">
    <property type="entry name" value="GPIID_WHD"/>
</dbReference>